<dbReference type="PANTHER" id="PTHR45725:SF18">
    <property type="entry name" value="ORC1-LIKE AAA ATPASE DOMAIN-CONTAINING PROTEIN"/>
    <property type="match status" value="1"/>
</dbReference>
<feature type="compositionally biased region" description="Low complexity" evidence="1">
    <location>
        <begin position="554"/>
        <end position="580"/>
    </location>
</feature>
<evidence type="ECO:0000313" key="3">
    <source>
        <dbReference type="EMBL" id="MBP2292072.1"/>
    </source>
</evidence>
<evidence type="ECO:0000313" key="4">
    <source>
        <dbReference type="Proteomes" id="UP000781958"/>
    </source>
</evidence>
<reference evidence="3 4" key="1">
    <citation type="submission" date="2021-03" db="EMBL/GenBank/DDBJ databases">
        <title>Genomic Encyclopedia of Type Strains, Phase III (KMG-III): the genomes of soil and plant-associated and newly described type strains.</title>
        <authorList>
            <person name="Whitman W."/>
        </authorList>
    </citation>
    <scope>NUCLEOTIDE SEQUENCE [LARGE SCALE GENOMIC DNA]</scope>
    <source>
        <strain evidence="3 4">IMMIB AFH-6</strain>
    </source>
</reference>
<evidence type="ECO:0000256" key="1">
    <source>
        <dbReference type="SAM" id="MobiDB-lite"/>
    </source>
</evidence>
<comment type="caution">
    <text evidence="3">The sequence shown here is derived from an EMBL/GenBank/DDBJ whole genome shotgun (WGS) entry which is preliminary data.</text>
</comment>
<dbReference type="Proteomes" id="UP000781958">
    <property type="component" value="Unassembled WGS sequence"/>
</dbReference>
<feature type="chain" id="PRO_5045363838" evidence="2">
    <location>
        <begin position="16"/>
        <end position="1167"/>
    </location>
</feature>
<dbReference type="InterPro" id="IPR011990">
    <property type="entry name" value="TPR-like_helical_dom_sf"/>
</dbReference>
<sequence>MAATALLAVTPTAWAVDVPVRAAAHKTFGRVVFDWPQQVGYSAAVQGDALVVTFDQPINAALDRAVSALPGYLSGVRIGGDGKTVTFDLKRPVALKSFRNGNAVALDLAPVAESKTQAAKADPAKTEPPAPTQAELQAQLGGSSASPAAGKEPTGSAAAPSGGKVGVRAADTPAESRMSFTWPKGVDYKIQREGSAVTVLFDRAGTLDLAPLAKAKLRNIDNVEQYRQPNGALAVTFAAPQDAEIKDSKSGRTVTLDVLNAGTRKAAPAEGVPTATRPDQPSQQAASPAVPPPPGATTTTVRPQPAAAPNAPAPTAPPPPKEAPSLASAASGAAATGANAAVATKPAPSAASPAPTAAQGPTLVFDAGGPASIAVYPRAGHLYVVFDKPLPIGAGKALGGGTEMLGAIEPVPATGGSAFRTRIGQMIWPNIERQGTTWRITPTTRLTGTPPFELRIDPEPDFLLGARLVVRAGDAASVVTISDPDVGDRLQIVPLPVPGNAIPEAHRYPDLEVLPSYQGVVVRPIADNVTVRPVKEGVELTTAGGLHLSPMADTGTRPGGPSSSPPTQMAAAPQAQVPSPGGASPRALTPPSDPKPSPTGRRLFDLPAWRKGDLDHFTDSRQELQLAIVNAPDSDRPKAQLDLARFYFANGFGQEALGLMEVLLQNQPDLEGWPEFRALRGAARVLAGDDVGAAEDLGHPTLANNSEAALWRAAIAADRADWPTAQAGFKAAAPILNSYPDPILTKLAARAAEAALETRDAPFAKRLLDRIVERGGADTEERPDIQYLRGQLLAQTGETDRAVEQLNAAYNSLDRFYRTKAGLALVNLQLAEGRMSPPAAAEQLAGLTFTWRGDDLEMKVRQRMGEVLIAAGQFADGFNAMKETAALVADTPRAEAITREMSRVFADLYKDGAQRLPTIDALQLYDQFRELTPVGEAGDEVIRQLAERLISVDLLNRAADLLQHQVEYRLAGQDKARVGTRLASVRLLDNKPDDALKALELSNVPNIPPDLAAERRLMQAKALAELGRGDEALLLLAQDDSKPANLLRVDIAWRGQKWEAAAFALNKIIGAPPAGSQPLDPSISQLVLNRAVALALAGDGTGLNLLRKDFGVAMAAGPDADAFRVLTRPEQALGLIDVNTVRSRVAEVDVFQKFLKNYKGKQSAAIN</sequence>
<keyword evidence="4" id="KW-1185">Reference proteome</keyword>
<feature type="compositionally biased region" description="Pro residues" evidence="1">
    <location>
        <begin position="311"/>
        <end position="322"/>
    </location>
</feature>
<evidence type="ECO:0000256" key="2">
    <source>
        <dbReference type="SAM" id="SignalP"/>
    </source>
</evidence>
<dbReference type="RefSeq" id="WP_307419307.1">
    <property type="nucleotide sequence ID" value="NZ_JAGINP010000005.1"/>
</dbReference>
<feature type="compositionally biased region" description="Polar residues" evidence="1">
    <location>
        <begin position="134"/>
        <end position="146"/>
    </location>
</feature>
<feature type="region of interest" description="Disordered" evidence="1">
    <location>
        <begin position="542"/>
        <end position="606"/>
    </location>
</feature>
<feature type="compositionally biased region" description="Low complexity" evidence="1">
    <location>
        <begin position="277"/>
        <end position="288"/>
    </location>
</feature>
<protein>
    <submittedName>
        <fullName evidence="3">Tetratricopeptide (TPR) repeat protein</fullName>
    </submittedName>
</protein>
<dbReference type="PANTHER" id="PTHR45725">
    <property type="entry name" value="FORMIN HOMOLOGY 2 FAMILY MEMBER"/>
    <property type="match status" value="1"/>
</dbReference>
<feature type="signal peptide" evidence="2">
    <location>
        <begin position="1"/>
        <end position="15"/>
    </location>
</feature>
<dbReference type="Gene3D" id="1.25.40.10">
    <property type="entry name" value="Tetratricopeptide repeat domain"/>
    <property type="match status" value="1"/>
</dbReference>
<dbReference type="EMBL" id="JAGINP010000005">
    <property type="protein sequence ID" value="MBP2292072.1"/>
    <property type="molecule type" value="Genomic_DNA"/>
</dbReference>
<organism evidence="3 4">
    <name type="scientific">Azospirillum rugosum</name>
    <dbReference type="NCBI Taxonomy" id="416170"/>
    <lineage>
        <taxon>Bacteria</taxon>
        <taxon>Pseudomonadati</taxon>
        <taxon>Pseudomonadota</taxon>
        <taxon>Alphaproteobacteria</taxon>
        <taxon>Rhodospirillales</taxon>
        <taxon>Azospirillaceae</taxon>
        <taxon>Azospirillum</taxon>
    </lineage>
</organism>
<feature type="region of interest" description="Disordered" evidence="1">
    <location>
        <begin position="116"/>
        <end position="173"/>
    </location>
</feature>
<proteinExistence type="predicted"/>
<gene>
    <name evidence="3" type="ORF">J2851_001833</name>
</gene>
<dbReference type="InterPro" id="IPR051425">
    <property type="entry name" value="Formin_Homology"/>
</dbReference>
<name>A0ABS4SJE4_9PROT</name>
<accession>A0ABS4SJE4</accession>
<keyword evidence="2" id="KW-0732">Signal</keyword>
<feature type="compositionally biased region" description="Low complexity" evidence="1">
    <location>
        <begin position="296"/>
        <end position="310"/>
    </location>
</feature>
<feature type="region of interest" description="Disordered" evidence="1">
    <location>
        <begin position="259"/>
        <end position="331"/>
    </location>
</feature>